<feature type="transmembrane region" description="Helical" evidence="1">
    <location>
        <begin position="40"/>
        <end position="61"/>
    </location>
</feature>
<dbReference type="HOGENOM" id="CLU_2261770_0_0_9"/>
<sequence length="103" mass="11711">MKNIAESTWYGIGSFLPGILFLVTVVVTCVLLHEDAMMPLYGIPLAAAALLAVVLFITMSMDAERLSDSRTRYVWMLLLWMANILVFPFYWFACIKNRNSQSK</sequence>
<gene>
    <name evidence="2" type="ordered locus">RUM_21170</name>
</gene>
<dbReference type="BioCyc" id="RCHA213810:RUM_RS10275-MONOMER"/>
<name>D4LEU1_RUMC1</name>
<dbReference type="Proteomes" id="UP000007054">
    <property type="component" value="Chromosome"/>
</dbReference>
<organism evidence="2 3">
    <name type="scientific">Ruminococcus champanellensis (strain DSM 18848 / JCM 17042 / KCTC 15320 / 18P13)</name>
    <dbReference type="NCBI Taxonomy" id="213810"/>
    <lineage>
        <taxon>Bacteria</taxon>
        <taxon>Bacillati</taxon>
        <taxon>Bacillota</taxon>
        <taxon>Clostridia</taxon>
        <taxon>Eubacteriales</taxon>
        <taxon>Oscillospiraceae</taxon>
        <taxon>Ruminococcus</taxon>
    </lineage>
</organism>
<protein>
    <submittedName>
        <fullName evidence="2">Uncharacterized protein</fullName>
    </submittedName>
</protein>
<keyword evidence="1" id="KW-1133">Transmembrane helix</keyword>
<dbReference type="RefSeq" id="WP_015559042.1">
    <property type="nucleotide sequence ID" value="NC_021039.1"/>
</dbReference>
<reference evidence="2" key="2">
    <citation type="submission" date="2010-03" db="EMBL/GenBank/DDBJ databases">
        <authorList>
            <person name="Pajon A."/>
        </authorList>
    </citation>
    <scope>NUCLEOTIDE SEQUENCE</scope>
    <source>
        <strain evidence="2">Type strain: 18P13</strain>
    </source>
</reference>
<feature type="transmembrane region" description="Helical" evidence="1">
    <location>
        <begin position="12"/>
        <end position="33"/>
    </location>
</feature>
<evidence type="ECO:0000313" key="2">
    <source>
        <dbReference type="EMBL" id="CBL18136.1"/>
    </source>
</evidence>
<dbReference type="EMBL" id="FP929052">
    <property type="protein sequence ID" value="CBL18136.1"/>
    <property type="molecule type" value="Genomic_DNA"/>
</dbReference>
<reference evidence="2" key="1">
    <citation type="submission" date="2010-03" db="EMBL/GenBank/DDBJ databases">
        <title>The genome sequence of Ruminococcus sp. 18P13.</title>
        <authorList>
            <consortium name="metaHIT consortium -- http://www.metahit.eu/"/>
            <person name="Pajon A."/>
            <person name="Turner K."/>
            <person name="Parkhill J."/>
            <person name="Bernalier A."/>
        </authorList>
    </citation>
    <scope>NUCLEOTIDE SEQUENCE [LARGE SCALE GENOMIC DNA]</scope>
    <source>
        <strain evidence="2">Type strain: 18P13</strain>
    </source>
</reference>
<dbReference type="AlphaFoldDB" id="D4LEU1"/>
<proteinExistence type="predicted"/>
<feature type="transmembrane region" description="Helical" evidence="1">
    <location>
        <begin position="73"/>
        <end position="93"/>
    </location>
</feature>
<keyword evidence="3" id="KW-1185">Reference proteome</keyword>
<evidence type="ECO:0000313" key="3">
    <source>
        <dbReference type="Proteomes" id="UP000007054"/>
    </source>
</evidence>
<dbReference type="KEGG" id="rch:RUM_21170"/>
<keyword evidence="1" id="KW-0812">Transmembrane</keyword>
<dbReference type="GeneID" id="83156777"/>
<accession>D4LEU1</accession>
<evidence type="ECO:0000256" key="1">
    <source>
        <dbReference type="SAM" id="Phobius"/>
    </source>
</evidence>
<keyword evidence="1" id="KW-0472">Membrane</keyword>
<dbReference type="STRING" id="213810.RUM_21170"/>